<name>A0A1H4T866_9BACT</name>
<dbReference type="InterPro" id="IPR036291">
    <property type="entry name" value="NAD(P)-bd_dom_sf"/>
</dbReference>
<dbReference type="Proteomes" id="UP000182409">
    <property type="component" value="Unassembled WGS sequence"/>
</dbReference>
<evidence type="ECO:0000313" key="2">
    <source>
        <dbReference type="EMBL" id="SEC52632.1"/>
    </source>
</evidence>
<dbReference type="EMBL" id="FNSD01000001">
    <property type="protein sequence ID" value="SEC52632.1"/>
    <property type="molecule type" value="Genomic_DNA"/>
</dbReference>
<gene>
    <name evidence="2" type="ORF">SAMN05443244_3675</name>
</gene>
<organism evidence="2 3">
    <name type="scientific">Terriglobus roseus</name>
    <dbReference type="NCBI Taxonomy" id="392734"/>
    <lineage>
        <taxon>Bacteria</taxon>
        <taxon>Pseudomonadati</taxon>
        <taxon>Acidobacteriota</taxon>
        <taxon>Terriglobia</taxon>
        <taxon>Terriglobales</taxon>
        <taxon>Acidobacteriaceae</taxon>
        <taxon>Terriglobus</taxon>
    </lineage>
</organism>
<dbReference type="AlphaFoldDB" id="A0A1H4T866"/>
<evidence type="ECO:0000313" key="3">
    <source>
        <dbReference type="Proteomes" id="UP000182409"/>
    </source>
</evidence>
<dbReference type="GO" id="GO:0070403">
    <property type="term" value="F:NAD+ binding"/>
    <property type="evidence" value="ECO:0007669"/>
    <property type="project" value="InterPro"/>
</dbReference>
<accession>A0A1H4T866</accession>
<sequence>MTSVTPPFEGKKGPLTLALIGAGKAGRSLAAAAIRAGHRVVLEDVMPAKLREALDEIPIAGMPGTLETVTTVEDAVREADIAIDFVPDELESKLEIVCMVDRMAPPKTVLCIQTRALNVTDLANCTYRADRCVGLVFDETITVRRGIKTSDETMALVEAFARSCGAAVEVRDEAPITL</sequence>
<dbReference type="PANTHER" id="PTHR48075">
    <property type="entry name" value="3-HYDROXYACYL-COA DEHYDROGENASE FAMILY PROTEIN"/>
    <property type="match status" value="1"/>
</dbReference>
<dbReference type="PANTHER" id="PTHR48075:SF5">
    <property type="entry name" value="3-HYDROXYBUTYRYL-COA DEHYDROGENASE"/>
    <property type="match status" value="1"/>
</dbReference>
<dbReference type="Gene3D" id="3.40.50.720">
    <property type="entry name" value="NAD(P)-binding Rossmann-like Domain"/>
    <property type="match status" value="1"/>
</dbReference>
<dbReference type="Pfam" id="PF02737">
    <property type="entry name" value="3HCDH_N"/>
    <property type="match status" value="1"/>
</dbReference>
<dbReference type="GO" id="GO:0016491">
    <property type="term" value="F:oxidoreductase activity"/>
    <property type="evidence" value="ECO:0007669"/>
    <property type="project" value="TreeGrafter"/>
</dbReference>
<protein>
    <submittedName>
        <fullName evidence="2">3-hydroxybutyryl-CoA dehydrogenase</fullName>
    </submittedName>
</protein>
<proteinExistence type="predicted"/>
<dbReference type="OrthoDB" id="111083at2"/>
<evidence type="ECO:0000259" key="1">
    <source>
        <dbReference type="Pfam" id="PF02737"/>
    </source>
</evidence>
<dbReference type="InterPro" id="IPR006176">
    <property type="entry name" value="3-OHacyl-CoA_DH_NAD-bd"/>
</dbReference>
<dbReference type="SUPFAM" id="SSF51735">
    <property type="entry name" value="NAD(P)-binding Rossmann-fold domains"/>
    <property type="match status" value="1"/>
</dbReference>
<dbReference type="GO" id="GO:0006631">
    <property type="term" value="P:fatty acid metabolic process"/>
    <property type="evidence" value="ECO:0007669"/>
    <property type="project" value="InterPro"/>
</dbReference>
<dbReference type="RefSeq" id="WP_074655399.1">
    <property type="nucleotide sequence ID" value="NZ_FNSD01000001.1"/>
</dbReference>
<feature type="domain" description="3-hydroxyacyl-CoA dehydrogenase NAD binding" evidence="1">
    <location>
        <begin position="17"/>
        <end position="166"/>
    </location>
</feature>
<reference evidence="2 3" key="1">
    <citation type="submission" date="2016-10" db="EMBL/GenBank/DDBJ databases">
        <authorList>
            <person name="de Groot N.N."/>
        </authorList>
    </citation>
    <scope>NUCLEOTIDE SEQUENCE [LARGE SCALE GENOMIC DNA]</scope>
    <source>
        <strain evidence="2 3">AB35.6</strain>
    </source>
</reference>